<name>A0A5R8NC43_9NOCA</name>
<proteinExistence type="predicted"/>
<comment type="caution">
    <text evidence="2">The sequence shown here is derived from an EMBL/GenBank/DDBJ whole genome shotgun (WGS) entry which is preliminary data.</text>
</comment>
<feature type="region of interest" description="Disordered" evidence="1">
    <location>
        <begin position="1"/>
        <end position="24"/>
    </location>
</feature>
<dbReference type="AlphaFoldDB" id="A0A5R8NC43"/>
<organism evidence="2 3">
    <name type="scientific">Nocardia cyriacigeorgica</name>
    <dbReference type="NCBI Taxonomy" id="135487"/>
    <lineage>
        <taxon>Bacteria</taxon>
        <taxon>Bacillati</taxon>
        <taxon>Actinomycetota</taxon>
        <taxon>Actinomycetes</taxon>
        <taxon>Mycobacteriales</taxon>
        <taxon>Nocardiaceae</taxon>
        <taxon>Nocardia</taxon>
    </lineage>
</organism>
<evidence type="ECO:0000256" key="1">
    <source>
        <dbReference type="SAM" id="MobiDB-lite"/>
    </source>
</evidence>
<evidence type="ECO:0000313" key="2">
    <source>
        <dbReference type="EMBL" id="TLF73238.1"/>
    </source>
</evidence>
<dbReference type="EMBL" id="VBUT01000013">
    <property type="protein sequence ID" value="TLF73238.1"/>
    <property type="molecule type" value="Genomic_DNA"/>
</dbReference>
<feature type="compositionally biased region" description="Low complexity" evidence="1">
    <location>
        <begin position="1"/>
        <end position="18"/>
    </location>
</feature>
<dbReference type="RefSeq" id="WP_138452458.1">
    <property type="nucleotide sequence ID" value="NZ_VBUT01000013.1"/>
</dbReference>
<protein>
    <submittedName>
        <fullName evidence="2">Uncharacterized protein</fullName>
    </submittedName>
</protein>
<gene>
    <name evidence="2" type="ORF">FEK34_27255</name>
</gene>
<reference evidence="2 3" key="1">
    <citation type="submission" date="2019-05" db="EMBL/GenBank/DDBJ databases">
        <title>Genomes sequences of two Nocardia cyriacigeorgica environmental isolates, type strains Nocardia asteroides ATCC 19247 and Nocardia cyriacigeorgica DSM 44484.</title>
        <authorList>
            <person name="Vautrin F."/>
            <person name="Bergeron E."/>
            <person name="Dubost A."/>
            <person name="Abrouk D."/>
            <person name="Rodriguez Nava V."/>
            <person name="Pujic P."/>
        </authorList>
    </citation>
    <scope>NUCLEOTIDE SEQUENCE [LARGE SCALE GENOMIC DNA]</scope>
    <source>
        <strain evidence="2 3">EML 446</strain>
    </source>
</reference>
<sequence>MQGVEPPGDSSDSSAAPRSADDPAYERCHEVPILLTEAHARGIVGIHERLGCRFDTCDRLRAARLYLATLP</sequence>
<evidence type="ECO:0000313" key="3">
    <source>
        <dbReference type="Proteomes" id="UP000306378"/>
    </source>
</evidence>
<accession>A0A5R8NC43</accession>
<dbReference type="Proteomes" id="UP000306378">
    <property type="component" value="Unassembled WGS sequence"/>
</dbReference>